<evidence type="ECO:0000313" key="1">
    <source>
        <dbReference type="EMBL" id="KUM49816.1"/>
    </source>
</evidence>
<reference evidence="1" key="1">
    <citation type="journal article" date="2015" name="Genome Biol. Evol.">
        <title>Organellar Genomes of White Spruce (Picea glauca): Assembly and Annotation.</title>
        <authorList>
            <person name="Jackman S.D."/>
            <person name="Warren R.L."/>
            <person name="Gibb E.A."/>
            <person name="Vandervalk B.P."/>
            <person name="Mohamadi H."/>
            <person name="Chu J."/>
            <person name="Raymond A."/>
            <person name="Pleasance S."/>
            <person name="Coope R."/>
            <person name="Wildung M.R."/>
            <person name="Ritland C.E."/>
            <person name="Bousquet J."/>
            <person name="Jones S.J."/>
            <person name="Bohlmann J."/>
            <person name="Birol I."/>
        </authorList>
    </citation>
    <scope>NUCLEOTIDE SEQUENCE [LARGE SCALE GENOMIC DNA]</scope>
    <source>
        <tissue evidence="1">Flushing bud</tissue>
    </source>
</reference>
<name>A0A101M2F1_PICGL</name>
<accession>A0A101M2F1</accession>
<dbReference type="AlphaFoldDB" id="A0A101M2F1"/>
<keyword evidence="1" id="KW-0496">Mitochondrion</keyword>
<dbReference type="EMBL" id="LKAM01000002">
    <property type="protein sequence ID" value="KUM49816.1"/>
    <property type="molecule type" value="Genomic_DNA"/>
</dbReference>
<protein>
    <submittedName>
        <fullName evidence="1">Uncharacterized protein</fullName>
    </submittedName>
</protein>
<gene>
    <name evidence="1" type="ORF">ABT39_MTgene3043</name>
</gene>
<proteinExistence type="predicted"/>
<comment type="caution">
    <text evidence="1">The sequence shown here is derived from an EMBL/GenBank/DDBJ whole genome shotgun (WGS) entry which is preliminary data.</text>
</comment>
<organism evidence="1">
    <name type="scientific">Picea glauca</name>
    <name type="common">White spruce</name>
    <name type="synonym">Pinus glauca</name>
    <dbReference type="NCBI Taxonomy" id="3330"/>
    <lineage>
        <taxon>Eukaryota</taxon>
        <taxon>Viridiplantae</taxon>
        <taxon>Streptophyta</taxon>
        <taxon>Embryophyta</taxon>
        <taxon>Tracheophyta</taxon>
        <taxon>Spermatophyta</taxon>
        <taxon>Pinopsida</taxon>
        <taxon>Pinidae</taxon>
        <taxon>Conifers I</taxon>
        <taxon>Pinales</taxon>
        <taxon>Pinaceae</taxon>
        <taxon>Picea</taxon>
    </lineage>
</organism>
<sequence length="93" mass="10745">MHVPKHLQLLQIHASLGKERQLPGFTWALNTPLNTLSKSSRDQPEPVRVLGLWPYKRFGFTSLCSPKDGIAFYIYIYIYFCPVKQLLDVSCFD</sequence>
<geneLocation type="mitochondrion" evidence="1"/>